<gene>
    <name evidence="3" type="ORF">OEG84_16940</name>
</gene>
<dbReference type="InterPro" id="IPR024519">
    <property type="entry name" value="IAT_beta"/>
</dbReference>
<protein>
    <submittedName>
        <fullName evidence="3">Inverse autotransporter beta domain-containing protein</fullName>
    </submittedName>
</protein>
<comment type="similarity">
    <text evidence="1">Belongs to the intimin/invasin family.</text>
</comment>
<keyword evidence="4" id="KW-1185">Reference proteome</keyword>
<dbReference type="PANTHER" id="PTHR39576">
    <property type="entry name" value="ATTACHING AND EFFACING PROTEIN HOMOLOG-RELATED-RELATED"/>
    <property type="match status" value="1"/>
</dbReference>
<reference evidence="3" key="1">
    <citation type="submission" date="2022-10" db="EMBL/GenBank/DDBJ databases">
        <title>Hoeflea sp. G2-23, isolated from marine algae.</title>
        <authorList>
            <person name="Kristyanto S."/>
            <person name="Kim J.M."/>
            <person name="Jeon C.O."/>
        </authorList>
    </citation>
    <scope>NUCLEOTIDE SEQUENCE</scope>
    <source>
        <strain evidence="3">G2-23</strain>
    </source>
</reference>
<evidence type="ECO:0000313" key="4">
    <source>
        <dbReference type="Proteomes" id="UP001073227"/>
    </source>
</evidence>
<organism evidence="3 4">
    <name type="scientific">Hoeflea algicola</name>
    <dbReference type="NCBI Taxonomy" id="2983763"/>
    <lineage>
        <taxon>Bacteria</taxon>
        <taxon>Pseudomonadati</taxon>
        <taxon>Pseudomonadota</taxon>
        <taxon>Alphaproteobacteria</taxon>
        <taxon>Hyphomicrobiales</taxon>
        <taxon>Rhizobiaceae</taxon>
        <taxon>Hoeflea</taxon>
    </lineage>
</organism>
<dbReference type="Proteomes" id="UP001073227">
    <property type="component" value="Unassembled WGS sequence"/>
</dbReference>
<evidence type="ECO:0000313" key="3">
    <source>
        <dbReference type="EMBL" id="MCY0149349.1"/>
    </source>
</evidence>
<evidence type="ECO:0000256" key="1">
    <source>
        <dbReference type="ARBA" id="ARBA00010116"/>
    </source>
</evidence>
<proteinExistence type="inferred from homology"/>
<dbReference type="Gene3D" id="2.40.160.160">
    <property type="entry name" value="Inverse autotransporter, beta-domain"/>
    <property type="match status" value="1"/>
</dbReference>
<dbReference type="Pfam" id="PF11924">
    <property type="entry name" value="IAT_beta"/>
    <property type="match status" value="1"/>
</dbReference>
<dbReference type="PANTHER" id="PTHR39576:SF2">
    <property type="entry name" value="ATTACHING AND EFFACING PROTEIN HOMOLOG-RELATED"/>
    <property type="match status" value="1"/>
</dbReference>
<comment type="caution">
    <text evidence="3">The sequence shown here is derived from an EMBL/GenBank/DDBJ whole genome shotgun (WGS) entry which is preliminary data.</text>
</comment>
<dbReference type="Gene3D" id="2.60.120.260">
    <property type="entry name" value="Galactose-binding domain-like"/>
    <property type="match status" value="1"/>
</dbReference>
<evidence type="ECO:0000259" key="2">
    <source>
        <dbReference type="Pfam" id="PF11924"/>
    </source>
</evidence>
<sequence>MQNEPSFDTAATDQNTQTLQRTFDALQAVGNAANSGNADEESLRQACGFLEQQSTLALQGIMNDRFKNSSLLSGYAGTRIESLALAQGQSALAGSLSSTCAALTGMGSGDITSGIDPLRLKDMALGLAFNEGVGLLKSSGLPFTGRLEISGDLMSRGASGWEVLTVQPLWQDPTGQDHIFTQLSLNHTEGREGYAEGDTLNAGLAYRHLSDDRSTVYGLNAFWDHTFERNHNRMSIGADVQTSELGASVNRYIPLSSWKGIDDYTEERASWGWDLQLQGRVPSLPSWQANVTGFQWSSNQKMEDKKTYGYDVGVQWQPVNAFVWDAGVRNEQDASPQFHTQFRLVYKFNEPIETMWNRRVQLTDVSERVYDKVRRENAVRVTQRTKESAYVTVQQTIGANTATLASGAVQSLQTGQQLPRPFTVQVSAAGGSVARLVFRDGAVLTIGAGSTVRVESTLITLLSGTLQYVSGAGTVNLAAPGSTVTLLGTDVDLSTNGTTSTLRVRDGGAVIAGTNAGSTTLNPGEAAAAVSGVVGASLATNNATYITHTDNISAQIDRVAAPLTGGKVAPYASEAPRMTTTTTTTGQTIGLALKFNSPVTVGTGGGTPQLVLNINGNTRQATYNVGTGTDELSFTYVLQGGDAGTNLLTVQSLDLNGGTITGNGKNAVITIADKVLNMAGGSDIAAPIGYVVAFTTDPVTAANVSAAAFQITGAEVGATYNYTISSSGGGTNVTGTGTITTATQDITGIDLVGLGDGTLTVSLTLTDTNSNIGAAVTDTVTKNAVALALDFVNGAYALNGTSYGSFAAIPGASFTRANPATTYAEDSSGNLVAFAANEPRITDKGLLVEGSRTNLLARSEEFDDGVWLKSNTLIFANSAVAPDGTTTADKVVWSSASGAQHSVNRANNPVSVTNGRTYVYSVWLKAAEMTTAMVFFTNMLPTNNYVTVDLSNGTITSGTATIQNHGNGWYRVTSTGLANNTTTVPLVWPNGTGTGAGDETSGLYIWGAQLEEASFASSYIPTAGAPVTRDADGVLVDLGAWFNTVEGTVLAEGISVANGGGSQILLGLGDGSFNSMSIRQTSGASLYFMGRESGSPAFDTGNTGISLNVLNKVAGNYKEGMPRSFSVNGDINTGGVFGAGFADDYLRFGIGQFPETSPNGLWNGYIQKTEYHPIAVSNAQLQSLTAP</sequence>
<dbReference type="RefSeq" id="WP_267654840.1">
    <property type="nucleotide sequence ID" value="NZ_JAOVZR010000001.1"/>
</dbReference>
<feature type="domain" description="Inverse autotransporter beta-domain" evidence="2">
    <location>
        <begin position="168"/>
        <end position="377"/>
    </location>
</feature>
<dbReference type="InterPro" id="IPR038177">
    <property type="entry name" value="IAT_beta_sf"/>
</dbReference>
<accession>A0ABT3ZC24</accession>
<dbReference type="InterPro" id="IPR051715">
    <property type="entry name" value="Intimin-Invasin_domain"/>
</dbReference>
<name>A0ABT3ZC24_9HYPH</name>
<dbReference type="EMBL" id="JAOVZR010000001">
    <property type="protein sequence ID" value="MCY0149349.1"/>
    <property type="molecule type" value="Genomic_DNA"/>
</dbReference>